<protein>
    <recommendedName>
        <fullName evidence="6">FAD-binding PCMH-type domain-containing protein</fullName>
    </recommendedName>
</protein>
<dbReference type="PANTHER" id="PTHR42973">
    <property type="entry name" value="BINDING OXIDOREDUCTASE, PUTATIVE (AFU_ORTHOLOGUE AFUA_1G17690)-RELATED"/>
    <property type="match status" value="1"/>
</dbReference>
<name>A0AAD4NTU3_9PLEO</name>
<dbReference type="PROSITE" id="PS51387">
    <property type="entry name" value="FAD_PCMH"/>
    <property type="match status" value="1"/>
</dbReference>
<dbReference type="InterPro" id="IPR050416">
    <property type="entry name" value="FAD-linked_Oxidoreductase"/>
</dbReference>
<dbReference type="InterPro" id="IPR016169">
    <property type="entry name" value="FAD-bd_PCMH_sub2"/>
</dbReference>
<feature type="domain" description="FAD-binding PCMH-type" evidence="6">
    <location>
        <begin position="13"/>
        <end position="187"/>
    </location>
</feature>
<keyword evidence="8" id="KW-1185">Reference proteome</keyword>
<evidence type="ECO:0000256" key="5">
    <source>
        <dbReference type="ARBA" id="ARBA00023002"/>
    </source>
</evidence>
<keyword evidence="3" id="KW-0285">Flavoprotein</keyword>
<evidence type="ECO:0000313" key="7">
    <source>
        <dbReference type="EMBL" id="KAG9194317.1"/>
    </source>
</evidence>
<dbReference type="GO" id="GO:0071949">
    <property type="term" value="F:FAD binding"/>
    <property type="evidence" value="ECO:0007669"/>
    <property type="project" value="InterPro"/>
</dbReference>
<reference evidence="7" key="1">
    <citation type="submission" date="2021-07" db="EMBL/GenBank/DDBJ databases">
        <title>Genome Resource of American Ginseng Black Spot Pathogen Alternaria panax.</title>
        <authorList>
            <person name="Qiu C."/>
            <person name="Wang W."/>
            <person name="Liu Z."/>
        </authorList>
    </citation>
    <scope>NUCLEOTIDE SEQUENCE</scope>
    <source>
        <strain evidence="7">BNCC115425</strain>
    </source>
</reference>
<evidence type="ECO:0000256" key="2">
    <source>
        <dbReference type="ARBA" id="ARBA00005466"/>
    </source>
</evidence>
<organism evidence="7 8">
    <name type="scientific">Alternaria panax</name>
    <dbReference type="NCBI Taxonomy" id="48097"/>
    <lineage>
        <taxon>Eukaryota</taxon>
        <taxon>Fungi</taxon>
        <taxon>Dikarya</taxon>
        <taxon>Ascomycota</taxon>
        <taxon>Pezizomycotina</taxon>
        <taxon>Dothideomycetes</taxon>
        <taxon>Pleosporomycetidae</taxon>
        <taxon>Pleosporales</taxon>
        <taxon>Pleosporineae</taxon>
        <taxon>Pleosporaceae</taxon>
        <taxon>Alternaria</taxon>
        <taxon>Alternaria sect. Panax</taxon>
    </lineage>
</organism>
<evidence type="ECO:0000313" key="8">
    <source>
        <dbReference type="Proteomes" id="UP001199106"/>
    </source>
</evidence>
<dbReference type="EMBL" id="JAANER010000002">
    <property type="protein sequence ID" value="KAG9194317.1"/>
    <property type="molecule type" value="Genomic_DNA"/>
</dbReference>
<gene>
    <name evidence="7" type="ORF">G6011_04352</name>
</gene>
<evidence type="ECO:0000256" key="4">
    <source>
        <dbReference type="ARBA" id="ARBA00022827"/>
    </source>
</evidence>
<dbReference type="InterPro" id="IPR006094">
    <property type="entry name" value="Oxid_FAD_bind_N"/>
</dbReference>
<comment type="caution">
    <text evidence="7">The sequence shown here is derived from an EMBL/GenBank/DDBJ whole genome shotgun (WGS) entry which is preliminary data.</text>
</comment>
<keyword evidence="4" id="KW-0274">FAD</keyword>
<dbReference type="InterPro" id="IPR036318">
    <property type="entry name" value="FAD-bd_PCMH-like_sf"/>
</dbReference>
<evidence type="ECO:0000256" key="3">
    <source>
        <dbReference type="ARBA" id="ARBA00022630"/>
    </source>
</evidence>
<evidence type="ECO:0000259" key="6">
    <source>
        <dbReference type="PROSITE" id="PS51387"/>
    </source>
</evidence>
<dbReference type="PANTHER" id="PTHR42973:SF39">
    <property type="entry name" value="FAD-BINDING PCMH-TYPE DOMAIN-CONTAINING PROTEIN"/>
    <property type="match status" value="1"/>
</dbReference>
<dbReference type="Gene3D" id="3.30.465.10">
    <property type="match status" value="1"/>
</dbReference>
<keyword evidence="5" id="KW-0560">Oxidoreductase</keyword>
<dbReference type="Pfam" id="PF01565">
    <property type="entry name" value="FAD_binding_4"/>
    <property type="match status" value="1"/>
</dbReference>
<dbReference type="Proteomes" id="UP001199106">
    <property type="component" value="Unassembled WGS sequence"/>
</dbReference>
<dbReference type="InterPro" id="IPR016166">
    <property type="entry name" value="FAD-bd_PCMH"/>
</dbReference>
<comment type="cofactor">
    <cofactor evidence="1">
        <name>FAD</name>
        <dbReference type="ChEBI" id="CHEBI:57692"/>
    </cofactor>
</comment>
<evidence type="ECO:0000256" key="1">
    <source>
        <dbReference type="ARBA" id="ARBA00001974"/>
    </source>
</evidence>
<dbReference type="SUPFAM" id="SSF56176">
    <property type="entry name" value="FAD-binding/transporter-associated domain-like"/>
    <property type="match status" value="1"/>
</dbReference>
<dbReference type="GO" id="GO:0016491">
    <property type="term" value="F:oxidoreductase activity"/>
    <property type="evidence" value="ECO:0007669"/>
    <property type="project" value="UniProtKB-KW"/>
</dbReference>
<sequence length="208" mass="21925">MPTILPSSVCPEGGSESESWIVNAKDAKYVQATLNFASEHNLKINVNNAGHDGYGCSSICSALFVGTGEMKSIGFHHLYAPQSCSGNQSHIAATLGAGQQDDETFQALAKRNAITVGGTFDTVGIVGWATGGGHGWLTSNYVMGADKIFEIEIVTSAGDVFWATCGGGVGGGTFGVITQITIKAYPMLQTTVWLWNVQAKNITDAKKW</sequence>
<dbReference type="AlphaFoldDB" id="A0AAD4NTU3"/>
<accession>A0AAD4NTU3</accession>
<comment type="similarity">
    <text evidence="2">Belongs to the oxygen-dependent FAD-linked oxidoreductase family.</text>
</comment>
<proteinExistence type="inferred from homology"/>